<comment type="catalytic activity">
    <reaction evidence="16">
        <text>hydrogen sulfide + 6 oxidized [2Fe-2S]-[ferredoxin] + 3 H2O = sulfite + 6 reduced [2Fe-2S]-[ferredoxin] + 7 H(+)</text>
        <dbReference type="Rhea" id="RHEA:23132"/>
        <dbReference type="Rhea" id="RHEA-COMP:10000"/>
        <dbReference type="Rhea" id="RHEA-COMP:10001"/>
        <dbReference type="ChEBI" id="CHEBI:15377"/>
        <dbReference type="ChEBI" id="CHEBI:15378"/>
        <dbReference type="ChEBI" id="CHEBI:17359"/>
        <dbReference type="ChEBI" id="CHEBI:29919"/>
        <dbReference type="ChEBI" id="CHEBI:33737"/>
        <dbReference type="ChEBI" id="CHEBI:33738"/>
        <dbReference type="EC" id="1.8.7.1"/>
    </reaction>
</comment>
<evidence type="ECO:0000256" key="17">
    <source>
        <dbReference type="SAM" id="SignalP"/>
    </source>
</evidence>
<dbReference type="GO" id="GO:0042644">
    <property type="term" value="C:chloroplast nucleoid"/>
    <property type="evidence" value="ECO:0007669"/>
    <property type="project" value="UniProtKB-SubCell"/>
</dbReference>
<dbReference type="GO" id="GO:0050311">
    <property type="term" value="F:sulfite reductase (ferredoxin) activity"/>
    <property type="evidence" value="ECO:0007669"/>
    <property type="project" value="UniProtKB-EC"/>
</dbReference>
<keyword evidence="8" id="KW-0004">4Fe-4S</keyword>
<comment type="subcellular location">
    <subcellularLocation>
        <location evidence="5">Plastid</location>
        <location evidence="5">Chloroplast stroma</location>
        <location evidence="5">Chloroplast nucleoid</location>
    </subcellularLocation>
</comment>
<gene>
    <name evidence="19" type="ORF">Taro_046523</name>
</gene>
<dbReference type="PANTHER" id="PTHR11493">
    <property type="entry name" value="SULFITE REDUCTASE [NADPH] SUBUNIT BETA-RELATED"/>
    <property type="match status" value="1"/>
</dbReference>
<protein>
    <recommendedName>
        <fullName evidence="7">assimilatory sulfite reductase (ferredoxin)</fullName>
        <ecNumber evidence="7">1.8.7.1</ecNumber>
    </recommendedName>
</protein>
<dbReference type="GO" id="GO:0051539">
    <property type="term" value="F:4 iron, 4 sulfur cluster binding"/>
    <property type="evidence" value="ECO:0007669"/>
    <property type="project" value="UniProtKB-KW"/>
</dbReference>
<dbReference type="PRINTS" id="PR00397">
    <property type="entry name" value="SIROHAEM"/>
</dbReference>
<feature type="signal peptide" evidence="17">
    <location>
        <begin position="1"/>
        <end position="32"/>
    </location>
</feature>
<evidence type="ECO:0000256" key="12">
    <source>
        <dbReference type="ARBA" id="ARBA00023002"/>
    </source>
</evidence>
<evidence type="ECO:0000256" key="6">
    <source>
        <dbReference type="ARBA" id="ARBA00010429"/>
    </source>
</evidence>
<dbReference type="GO" id="GO:0009337">
    <property type="term" value="C:sulfite reductase complex (NADPH)"/>
    <property type="evidence" value="ECO:0007669"/>
    <property type="project" value="TreeGrafter"/>
</dbReference>
<keyword evidence="17" id="KW-0732">Signal</keyword>
<evidence type="ECO:0000256" key="8">
    <source>
        <dbReference type="ARBA" id="ARBA00022485"/>
    </source>
</evidence>
<evidence type="ECO:0000256" key="4">
    <source>
        <dbReference type="ARBA" id="ARBA00003329"/>
    </source>
</evidence>
<dbReference type="SUPFAM" id="SSF55124">
    <property type="entry name" value="Nitrite/Sulfite reductase N-terminal domain-like"/>
    <property type="match status" value="2"/>
</dbReference>
<feature type="domain" description="Nitrite/sulphite reductase 4Fe-4S" evidence="18">
    <location>
        <begin position="525"/>
        <end position="679"/>
    </location>
</feature>
<evidence type="ECO:0000256" key="15">
    <source>
        <dbReference type="ARBA" id="ARBA00046513"/>
    </source>
</evidence>
<comment type="cofactor">
    <cofactor evidence="1">
        <name>siroheme</name>
        <dbReference type="ChEBI" id="CHEBI:60052"/>
    </cofactor>
</comment>
<keyword evidence="13" id="KW-0408">Iron</keyword>
<proteinExistence type="inferred from homology"/>
<accession>A0A843WZ20</accession>
<dbReference type="InterPro" id="IPR045854">
    <property type="entry name" value="NO2/SO3_Rdtase_4Fe4S_sf"/>
</dbReference>
<comment type="subunit">
    <text evidence="15">Monomer. Interacts with ferredoxin.</text>
</comment>
<keyword evidence="10" id="KW-0479">Metal-binding</keyword>
<evidence type="ECO:0000256" key="1">
    <source>
        <dbReference type="ARBA" id="ARBA00001929"/>
    </source>
</evidence>
<evidence type="ECO:0000256" key="14">
    <source>
        <dbReference type="ARBA" id="ARBA00023014"/>
    </source>
</evidence>
<evidence type="ECO:0000256" key="10">
    <source>
        <dbReference type="ARBA" id="ARBA00022723"/>
    </source>
</evidence>
<feature type="domain" description="Nitrite/sulphite reductase 4Fe-4S" evidence="18">
    <location>
        <begin position="237"/>
        <end position="412"/>
    </location>
</feature>
<dbReference type="InterPro" id="IPR006067">
    <property type="entry name" value="NO2/SO3_Rdtase_4Fe4S_dom"/>
</dbReference>
<dbReference type="PROSITE" id="PS00365">
    <property type="entry name" value="NIR_SIR"/>
    <property type="match status" value="1"/>
</dbReference>
<dbReference type="Proteomes" id="UP000652761">
    <property type="component" value="Unassembled WGS sequence"/>
</dbReference>
<comment type="similarity">
    <text evidence="6">Belongs to the nitrite and sulfite reductase 4Fe-4S domain family.</text>
</comment>
<evidence type="ECO:0000259" key="18">
    <source>
        <dbReference type="Pfam" id="PF01077"/>
    </source>
</evidence>
<keyword evidence="11" id="KW-0883">Thioether bond</keyword>
<keyword evidence="12" id="KW-0560">Oxidoreductase</keyword>
<evidence type="ECO:0000256" key="11">
    <source>
        <dbReference type="ARBA" id="ARBA00022784"/>
    </source>
</evidence>
<reference evidence="19" key="1">
    <citation type="submission" date="2017-07" db="EMBL/GenBank/DDBJ databases">
        <title>Taro Niue Genome Assembly and Annotation.</title>
        <authorList>
            <person name="Atibalentja N."/>
            <person name="Keating K."/>
            <person name="Fields C.J."/>
        </authorList>
    </citation>
    <scope>NUCLEOTIDE SEQUENCE</scope>
    <source>
        <strain evidence="19">Niue_2</strain>
        <tissue evidence="19">Leaf</tissue>
    </source>
</reference>
<comment type="caution">
    <text evidence="19">The sequence shown here is derived from an EMBL/GenBank/DDBJ whole genome shotgun (WGS) entry which is preliminary data.</text>
</comment>
<dbReference type="GO" id="GO:0020037">
    <property type="term" value="F:heme binding"/>
    <property type="evidence" value="ECO:0007669"/>
    <property type="project" value="InterPro"/>
</dbReference>
<comment type="function">
    <text evidence="3">DNA-binding protein that binds to both double-stranded and single-stranded DNA without significant sequence specificity to reversibly repress the transcriptional activity of chloroplast nucleoids by promoting DNA compaction and possibly regulate DNA replication.</text>
</comment>
<dbReference type="InterPro" id="IPR036136">
    <property type="entry name" value="Nit/Sulf_reduc_fer-like_dom_sf"/>
</dbReference>
<dbReference type="PANTHER" id="PTHR11493:SF47">
    <property type="entry name" value="SULFITE REDUCTASE [NADPH] SUBUNIT BETA"/>
    <property type="match status" value="1"/>
</dbReference>
<comment type="function">
    <text evidence="4">Essential protein with sulfite reductase activity required in assimilatory sulfate reduction pathway during both primary and secondary metabolism and thus involved in development and growth.</text>
</comment>
<dbReference type="EMBL" id="NMUH01005749">
    <property type="protein sequence ID" value="MQM13597.1"/>
    <property type="molecule type" value="Genomic_DNA"/>
</dbReference>
<evidence type="ECO:0000256" key="9">
    <source>
        <dbReference type="ARBA" id="ARBA00022617"/>
    </source>
</evidence>
<dbReference type="FunFam" id="3.30.413.10:FF:000014">
    <property type="entry name" value="Sulfite reductase [ferredoxin], chloroplastic"/>
    <property type="match status" value="1"/>
</dbReference>
<dbReference type="GO" id="GO:0000103">
    <property type="term" value="P:sulfate assimilation"/>
    <property type="evidence" value="ECO:0007669"/>
    <property type="project" value="TreeGrafter"/>
</dbReference>
<evidence type="ECO:0000256" key="16">
    <source>
        <dbReference type="ARBA" id="ARBA00049518"/>
    </source>
</evidence>
<evidence type="ECO:0000313" key="20">
    <source>
        <dbReference type="Proteomes" id="UP000652761"/>
    </source>
</evidence>
<evidence type="ECO:0000313" key="19">
    <source>
        <dbReference type="EMBL" id="MQM13597.1"/>
    </source>
</evidence>
<comment type="cofactor">
    <cofactor evidence="2">
        <name>[4Fe-4S] cluster</name>
        <dbReference type="ChEBI" id="CHEBI:49883"/>
    </cofactor>
</comment>
<name>A0A843WZ20_COLES</name>
<dbReference type="InterPro" id="IPR006066">
    <property type="entry name" value="NO2/SO3_Rdtase_FeS/sirohaem_BS"/>
</dbReference>
<sequence>MPAPPSLLDRRPVVLLPLAMAAIVTLGPHALGDAEACMQRYQGLRASGFAALPRSVRVPSASSGSSSSSSVVTAVSTPAKQDSVEAKHSKVEIFKEQSNFLRYPLNEELESEAANINEAATQLIKFHGSYQQTNRDERGVKSYQFMLRTKNPCGKIPNKLYLVMDNLADAFGTGTPPLNHQANISATWYSQEEPKDSDRSMGSTLGACGDLNRNVLAPAAPFTSKGYLFAQVTAENIAMLLTPQSGAYDDLWVDGEKIMSALPPEVVEAHNDNAHGTNFLDSPEPIYGTQFLPRKFKIAVTVPTDNSVDILTNDIGVVVVSDADGEPQGFNIYVGGGMGRTHRVEATFPRLAEPLGYVPKQDILYVVKAIVVTQRDHGRRDDRRYSRMKYLINEWGIDKFRSIVEEYYGKKFEPFKELPEWEFKSYLGWHEQGDGGMFCGLHVDSGRIGGKMKTTLREIIEKYNLNNLILCDIHQTSRRPVTTALAQAGLLVIISMHMWLIECEGLHLPLSQLMELPRYVDPLNITAMACPALPLCPLAITEAERGIPDILKRVRAVFEKVGLKYKESVVIRVTGCPNGCARPYMAELGFVGDGPNSYQSYYQVSELLSLPCCRCSTDLAGGTSNQTRLAKSFMNKVKIHDLEKVLEPLFFNWKRKRLQGESFGDFTNRIGFEKLQEIADKWEGPVESPSRVNLKAFADRRTFEAMNELAQMQNKTAVGIGSHPQFCCHPSKWQRRVNDGTAPCC</sequence>
<dbReference type="OrthoDB" id="1688044at2759"/>
<dbReference type="EC" id="1.8.7.1" evidence="7"/>
<organism evidence="19 20">
    <name type="scientific">Colocasia esculenta</name>
    <name type="common">Wild taro</name>
    <name type="synonym">Arum esculentum</name>
    <dbReference type="NCBI Taxonomy" id="4460"/>
    <lineage>
        <taxon>Eukaryota</taxon>
        <taxon>Viridiplantae</taxon>
        <taxon>Streptophyta</taxon>
        <taxon>Embryophyta</taxon>
        <taxon>Tracheophyta</taxon>
        <taxon>Spermatophyta</taxon>
        <taxon>Magnoliopsida</taxon>
        <taxon>Liliopsida</taxon>
        <taxon>Araceae</taxon>
        <taxon>Aroideae</taxon>
        <taxon>Colocasieae</taxon>
        <taxon>Colocasia</taxon>
    </lineage>
</organism>
<dbReference type="Pfam" id="PF01077">
    <property type="entry name" value="NIR_SIR"/>
    <property type="match status" value="2"/>
</dbReference>
<evidence type="ECO:0000256" key="2">
    <source>
        <dbReference type="ARBA" id="ARBA00001966"/>
    </source>
</evidence>
<dbReference type="GO" id="GO:0046872">
    <property type="term" value="F:metal ion binding"/>
    <property type="evidence" value="ECO:0007669"/>
    <property type="project" value="UniProtKB-KW"/>
</dbReference>
<evidence type="ECO:0000256" key="13">
    <source>
        <dbReference type="ARBA" id="ARBA00023004"/>
    </source>
</evidence>
<dbReference type="FunFam" id="3.30.413.10:FF:000008">
    <property type="entry name" value="Sulfite reductase [ferredoxin], chloroplastic"/>
    <property type="match status" value="1"/>
</dbReference>
<keyword evidence="20" id="KW-1185">Reference proteome</keyword>
<dbReference type="AlphaFoldDB" id="A0A843WZ20"/>
<dbReference type="Gene3D" id="3.30.413.10">
    <property type="entry name" value="Sulfite Reductase Hemoprotein, domain 1"/>
    <property type="match status" value="2"/>
</dbReference>
<dbReference type="GO" id="GO:0016002">
    <property type="term" value="F:sulfite reductase activity"/>
    <property type="evidence" value="ECO:0007669"/>
    <property type="project" value="TreeGrafter"/>
</dbReference>
<keyword evidence="9" id="KW-0349">Heme</keyword>
<evidence type="ECO:0000256" key="5">
    <source>
        <dbReference type="ARBA" id="ARBA00004595"/>
    </source>
</evidence>
<dbReference type="InterPro" id="IPR045169">
    <property type="entry name" value="NO2/SO3_Rdtase_4Fe4S_prot"/>
</dbReference>
<evidence type="ECO:0000256" key="3">
    <source>
        <dbReference type="ARBA" id="ARBA00002010"/>
    </source>
</evidence>
<feature type="chain" id="PRO_5033042507" description="assimilatory sulfite reductase (ferredoxin)" evidence="17">
    <location>
        <begin position="33"/>
        <end position="745"/>
    </location>
</feature>
<evidence type="ECO:0000256" key="7">
    <source>
        <dbReference type="ARBA" id="ARBA00012353"/>
    </source>
</evidence>
<keyword evidence="14" id="KW-0411">Iron-sulfur</keyword>
<dbReference type="SUPFAM" id="SSF56014">
    <property type="entry name" value="Nitrite and sulphite reductase 4Fe-4S domain-like"/>
    <property type="match status" value="2"/>
</dbReference>